<evidence type="ECO:0000256" key="1">
    <source>
        <dbReference type="ARBA" id="ARBA00004651"/>
    </source>
</evidence>
<evidence type="ECO:0000256" key="4">
    <source>
        <dbReference type="ARBA" id="ARBA00022475"/>
    </source>
</evidence>
<dbReference type="Pfam" id="PF01032">
    <property type="entry name" value="FecCD"/>
    <property type="match status" value="1"/>
</dbReference>
<reference evidence="9" key="1">
    <citation type="submission" date="2021-01" db="EMBL/GenBank/DDBJ databases">
        <title>Whole genome shotgun sequence of Actinocatenispora rupis NBRC 107355.</title>
        <authorList>
            <person name="Komaki H."/>
            <person name="Tamura T."/>
        </authorList>
    </citation>
    <scope>NUCLEOTIDE SEQUENCE</scope>
    <source>
        <strain evidence="9">NBRC 107355</strain>
    </source>
</reference>
<feature type="transmembrane region" description="Helical" evidence="8">
    <location>
        <begin position="118"/>
        <end position="140"/>
    </location>
</feature>
<feature type="transmembrane region" description="Helical" evidence="8">
    <location>
        <begin position="311"/>
        <end position="328"/>
    </location>
</feature>
<proteinExistence type="inferred from homology"/>
<dbReference type="InterPro" id="IPR037294">
    <property type="entry name" value="ABC_BtuC-like"/>
</dbReference>
<keyword evidence="5 8" id="KW-0812">Transmembrane</keyword>
<dbReference type="Proteomes" id="UP000612808">
    <property type="component" value="Unassembled WGS sequence"/>
</dbReference>
<comment type="subcellular location">
    <subcellularLocation>
        <location evidence="1">Cell membrane</location>
        <topology evidence="1">Multi-pass membrane protein</topology>
    </subcellularLocation>
</comment>
<evidence type="ECO:0000256" key="7">
    <source>
        <dbReference type="ARBA" id="ARBA00023136"/>
    </source>
</evidence>
<evidence type="ECO:0000256" key="8">
    <source>
        <dbReference type="SAM" id="Phobius"/>
    </source>
</evidence>
<dbReference type="EMBL" id="BOMB01000024">
    <property type="protein sequence ID" value="GID13507.1"/>
    <property type="molecule type" value="Genomic_DNA"/>
</dbReference>
<dbReference type="SUPFAM" id="SSF81345">
    <property type="entry name" value="ABC transporter involved in vitamin B12 uptake, BtuC"/>
    <property type="match status" value="1"/>
</dbReference>
<evidence type="ECO:0000256" key="2">
    <source>
        <dbReference type="ARBA" id="ARBA00007935"/>
    </source>
</evidence>
<comment type="caution">
    <text evidence="9">The sequence shown here is derived from an EMBL/GenBank/DDBJ whole genome shotgun (WGS) entry which is preliminary data.</text>
</comment>
<protein>
    <submittedName>
        <fullName evidence="9">Iron ABC transporter permease</fullName>
    </submittedName>
</protein>
<keyword evidence="3" id="KW-0813">Transport</keyword>
<dbReference type="PANTHER" id="PTHR30472">
    <property type="entry name" value="FERRIC ENTEROBACTIN TRANSPORT SYSTEM PERMEASE PROTEIN"/>
    <property type="match status" value="1"/>
</dbReference>
<name>A0A8J3NDZ6_9ACTN</name>
<dbReference type="GO" id="GO:0033214">
    <property type="term" value="P:siderophore-iron import into cell"/>
    <property type="evidence" value="ECO:0007669"/>
    <property type="project" value="TreeGrafter"/>
</dbReference>
<feature type="transmembrane region" description="Helical" evidence="8">
    <location>
        <begin position="152"/>
        <end position="174"/>
    </location>
</feature>
<evidence type="ECO:0000256" key="3">
    <source>
        <dbReference type="ARBA" id="ARBA00022448"/>
    </source>
</evidence>
<keyword evidence="10" id="KW-1185">Reference proteome</keyword>
<evidence type="ECO:0000256" key="5">
    <source>
        <dbReference type="ARBA" id="ARBA00022692"/>
    </source>
</evidence>
<dbReference type="FunFam" id="1.10.3470.10:FF:000001">
    <property type="entry name" value="Vitamin B12 ABC transporter permease BtuC"/>
    <property type="match status" value="1"/>
</dbReference>
<dbReference type="RefSeq" id="WP_239076859.1">
    <property type="nucleotide sequence ID" value="NZ_BAAAZM010000011.1"/>
</dbReference>
<dbReference type="InterPro" id="IPR000522">
    <property type="entry name" value="ABC_transptr_permease_BtuC"/>
</dbReference>
<keyword evidence="4" id="KW-1003">Cell membrane</keyword>
<evidence type="ECO:0000313" key="10">
    <source>
        <dbReference type="Proteomes" id="UP000612808"/>
    </source>
</evidence>
<dbReference type="CDD" id="cd06550">
    <property type="entry name" value="TM_ABC_iron-siderophores_like"/>
    <property type="match status" value="1"/>
</dbReference>
<keyword evidence="7 8" id="KW-0472">Membrane</keyword>
<feature type="transmembrane region" description="Helical" evidence="8">
    <location>
        <begin position="60"/>
        <end position="81"/>
    </location>
</feature>
<keyword evidence="6 8" id="KW-1133">Transmembrane helix</keyword>
<feature type="transmembrane region" description="Helical" evidence="8">
    <location>
        <begin position="90"/>
        <end position="112"/>
    </location>
</feature>
<dbReference type="Gene3D" id="1.10.3470.10">
    <property type="entry name" value="ABC transporter involved in vitamin B12 uptake, BtuC"/>
    <property type="match status" value="1"/>
</dbReference>
<gene>
    <name evidence="9" type="ORF">Aru02nite_43960</name>
</gene>
<accession>A0A8J3NDZ6</accession>
<comment type="similarity">
    <text evidence="2">Belongs to the binding-protein-dependent transport system permease family. FecCD subfamily.</text>
</comment>
<evidence type="ECO:0000256" key="6">
    <source>
        <dbReference type="ARBA" id="ARBA00022989"/>
    </source>
</evidence>
<evidence type="ECO:0000313" key="9">
    <source>
        <dbReference type="EMBL" id="GID13507.1"/>
    </source>
</evidence>
<organism evidence="9 10">
    <name type="scientific">Actinocatenispora rupis</name>
    <dbReference type="NCBI Taxonomy" id="519421"/>
    <lineage>
        <taxon>Bacteria</taxon>
        <taxon>Bacillati</taxon>
        <taxon>Actinomycetota</taxon>
        <taxon>Actinomycetes</taxon>
        <taxon>Micromonosporales</taxon>
        <taxon>Micromonosporaceae</taxon>
        <taxon>Actinocatenispora</taxon>
    </lineage>
</organism>
<dbReference type="GO" id="GO:0005886">
    <property type="term" value="C:plasma membrane"/>
    <property type="evidence" value="ECO:0007669"/>
    <property type="project" value="UniProtKB-SubCell"/>
</dbReference>
<dbReference type="GO" id="GO:0022857">
    <property type="term" value="F:transmembrane transporter activity"/>
    <property type="evidence" value="ECO:0007669"/>
    <property type="project" value="InterPro"/>
</dbReference>
<dbReference type="PANTHER" id="PTHR30472:SF24">
    <property type="entry name" value="FERRIC ENTEROBACTIN TRANSPORT SYSTEM PERMEASE PROTEIN FEPG"/>
    <property type="match status" value="1"/>
</dbReference>
<feature type="transmembrane region" description="Helical" evidence="8">
    <location>
        <begin position="194"/>
        <end position="216"/>
    </location>
</feature>
<dbReference type="AlphaFoldDB" id="A0A8J3NDZ6"/>
<feature type="transmembrane region" description="Helical" evidence="8">
    <location>
        <begin position="253"/>
        <end position="272"/>
    </location>
</feature>
<sequence length="334" mass="32679">MDARAVAVTVTVLVAALVVGVLALSVGDFPLAPTDVLRALVGGGDAGTRLVVLELRAPRVVVGLLAGAALALAGALTQTVVRNPLASPDVLGVTSGAALGAVAAIVLGGGTYEVSAGLLRLGVPAAATIGGLAAAALVVGLSWRGGLAPGRLVLVGVGLATAVTALTSWLLVVAKVNDAARASVWLAGSVSSRGWDQAVPLAVSFAVLAPTALLLGRPLSIVELGDDVAATLGVRVRATALATAAVAVGLTAAAVAAAGAIGFVGLVVPQVLRRLAGTTRPPLAASACGGALLVGGADLVGRLLWTWEVPVGLGTAAIGAPYLIWLLLRERRVG</sequence>